<sequence>KSGVKLKVPDGAVTVNKVINRTWISFATGVLSTVMLLTPPSGIRLVIVCRDFLVTEVVRPNLVDLRGSY</sequence>
<evidence type="ECO:0000313" key="2">
    <source>
        <dbReference type="Proteomes" id="UP000265520"/>
    </source>
</evidence>
<dbReference type="Proteomes" id="UP000265520">
    <property type="component" value="Unassembled WGS sequence"/>
</dbReference>
<organism evidence="1 2">
    <name type="scientific">Trifolium medium</name>
    <dbReference type="NCBI Taxonomy" id="97028"/>
    <lineage>
        <taxon>Eukaryota</taxon>
        <taxon>Viridiplantae</taxon>
        <taxon>Streptophyta</taxon>
        <taxon>Embryophyta</taxon>
        <taxon>Tracheophyta</taxon>
        <taxon>Spermatophyta</taxon>
        <taxon>Magnoliopsida</taxon>
        <taxon>eudicotyledons</taxon>
        <taxon>Gunneridae</taxon>
        <taxon>Pentapetalae</taxon>
        <taxon>rosids</taxon>
        <taxon>fabids</taxon>
        <taxon>Fabales</taxon>
        <taxon>Fabaceae</taxon>
        <taxon>Papilionoideae</taxon>
        <taxon>50 kb inversion clade</taxon>
        <taxon>NPAAA clade</taxon>
        <taxon>Hologalegina</taxon>
        <taxon>IRL clade</taxon>
        <taxon>Trifolieae</taxon>
        <taxon>Trifolium</taxon>
    </lineage>
</organism>
<keyword evidence="2" id="KW-1185">Reference proteome</keyword>
<accession>A0A392ND19</accession>
<proteinExistence type="predicted"/>
<reference evidence="1 2" key="1">
    <citation type="journal article" date="2018" name="Front. Plant Sci.">
        <title>Red Clover (Trifolium pratense) and Zigzag Clover (T. medium) - A Picture of Genomic Similarities and Differences.</title>
        <authorList>
            <person name="Dluhosova J."/>
            <person name="Istvanek J."/>
            <person name="Nedelnik J."/>
            <person name="Repkova J."/>
        </authorList>
    </citation>
    <scope>NUCLEOTIDE SEQUENCE [LARGE SCALE GENOMIC DNA]</scope>
    <source>
        <strain evidence="2">cv. 10/8</strain>
        <tissue evidence="1">Leaf</tissue>
    </source>
</reference>
<comment type="caution">
    <text evidence="1">The sequence shown here is derived from an EMBL/GenBank/DDBJ whole genome shotgun (WGS) entry which is preliminary data.</text>
</comment>
<dbReference type="AlphaFoldDB" id="A0A392ND19"/>
<feature type="non-terminal residue" evidence="1">
    <location>
        <position position="1"/>
    </location>
</feature>
<evidence type="ECO:0000313" key="1">
    <source>
        <dbReference type="EMBL" id="MCH97766.1"/>
    </source>
</evidence>
<dbReference type="EMBL" id="LXQA010035869">
    <property type="protein sequence ID" value="MCH97766.1"/>
    <property type="molecule type" value="Genomic_DNA"/>
</dbReference>
<name>A0A392ND19_9FABA</name>
<protein>
    <submittedName>
        <fullName evidence="1">Uncharacterized protein</fullName>
    </submittedName>
</protein>